<comment type="caution">
    <text evidence="6">The sequence shown here is derived from an EMBL/GenBank/DDBJ whole genome shotgun (WGS) entry which is preliminary data.</text>
</comment>
<dbReference type="NCBIfam" id="NF002153">
    <property type="entry name" value="PRK00984.1-2"/>
    <property type="match status" value="1"/>
</dbReference>
<dbReference type="PROSITE" id="PS50984">
    <property type="entry name" value="TRUD"/>
    <property type="match status" value="1"/>
</dbReference>
<dbReference type="PROSITE" id="PS01268">
    <property type="entry name" value="UPF0024"/>
    <property type="match status" value="1"/>
</dbReference>
<dbReference type="InterPro" id="IPR050170">
    <property type="entry name" value="TruD_pseudoU_synthase"/>
</dbReference>
<gene>
    <name evidence="4 6" type="primary">truD</name>
    <name evidence="6" type="ORF">QFW77_15600</name>
</gene>
<evidence type="ECO:0000256" key="4">
    <source>
        <dbReference type="HAMAP-Rule" id="MF_01082"/>
    </source>
</evidence>
<comment type="similarity">
    <text evidence="1 4">Belongs to the pseudouridine synthase TruD family.</text>
</comment>
<dbReference type="Gene3D" id="3.30.2340.10">
    <property type="entry name" value="TruD, insertion domain"/>
    <property type="match status" value="1"/>
</dbReference>
<evidence type="ECO:0000313" key="7">
    <source>
        <dbReference type="Proteomes" id="UP001156940"/>
    </source>
</evidence>
<comment type="function">
    <text evidence="4">Responsible for synthesis of pseudouridine from uracil-13 in transfer RNAs.</text>
</comment>
<name>A0ABT6JDX1_9GAMM</name>
<accession>A0ABT6JDX1</accession>
<feature type="domain" description="TRUD" evidence="5">
    <location>
        <begin position="166"/>
        <end position="319"/>
    </location>
</feature>
<dbReference type="Pfam" id="PF01142">
    <property type="entry name" value="TruD"/>
    <property type="match status" value="2"/>
</dbReference>
<dbReference type="CDD" id="cd02575">
    <property type="entry name" value="PseudoU_synth_EcTruD"/>
    <property type="match status" value="1"/>
</dbReference>
<dbReference type="Proteomes" id="UP001156940">
    <property type="component" value="Unassembled WGS sequence"/>
</dbReference>
<dbReference type="EC" id="5.4.99.27" evidence="4"/>
<dbReference type="EMBL" id="JARXRM010000044">
    <property type="protein sequence ID" value="MDH5824398.1"/>
    <property type="molecule type" value="Genomic_DNA"/>
</dbReference>
<evidence type="ECO:0000256" key="2">
    <source>
        <dbReference type="ARBA" id="ARBA00022694"/>
    </source>
</evidence>
<dbReference type="RefSeq" id="WP_280575796.1">
    <property type="nucleotide sequence ID" value="NZ_JARXRM010000044.1"/>
</dbReference>
<proteinExistence type="inferred from homology"/>
<evidence type="ECO:0000256" key="1">
    <source>
        <dbReference type="ARBA" id="ARBA00007953"/>
    </source>
</evidence>
<dbReference type="InterPro" id="IPR043165">
    <property type="entry name" value="TruD_insert_sf"/>
</dbReference>
<dbReference type="InterPro" id="IPR020119">
    <property type="entry name" value="PsdUridine_synth_TruD_CS"/>
</dbReference>
<dbReference type="PANTHER" id="PTHR47811">
    <property type="entry name" value="TRNA PSEUDOURIDINE SYNTHASE D"/>
    <property type="match status" value="1"/>
</dbReference>
<evidence type="ECO:0000313" key="6">
    <source>
        <dbReference type="EMBL" id="MDH5824398.1"/>
    </source>
</evidence>
<dbReference type="InterPro" id="IPR042214">
    <property type="entry name" value="TruD_catalytic"/>
</dbReference>
<dbReference type="InterPro" id="IPR001656">
    <property type="entry name" value="PsdUridine_synth_TruD"/>
</dbReference>
<dbReference type="GO" id="GO:0160150">
    <property type="term" value="F:tRNA pseudouridine(13) synthase activity"/>
    <property type="evidence" value="ECO:0007669"/>
    <property type="project" value="UniProtKB-EC"/>
</dbReference>
<dbReference type="HAMAP" id="MF_01082">
    <property type="entry name" value="TruD"/>
    <property type="match status" value="1"/>
</dbReference>
<dbReference type="PANTHER" id="PTHR47811:SF1">
    <property type="entry name" value="TRNA PSEUDOURIDINE SYNTHASE D"/>
    <property type="match status" value="1"/>
</dbReference>
<protein>
    <recommendedName>
        <fullName evidence="4">tRNA pseudouridine synthase D</fullName>
        <ecNumber evidence="4">5.4.99.27</ecNumber>
    </recommendedName>
    <alternativeName>
        <fullName evidence="4">tRNA pseudouridine(13) synthase</fullName>
    </alternativeName>
    <alternativeName>
        <fullName evidence="4">tRNA pseudouridylate synthase D</fullName>
    </alternativeName>
    <alternativeName>
        <fullName evidence="4">tRNA-uridine isomerase D</fullName>
    </alternativeName>
</protein>
<dbReference type="Gene3D" id="3.30.2350.20">
    <property type="entry name" value="TruD, catalytic domain"/>
    <property type="match status" value="1"/>
</dbReference>
<keyword evidence="2 4" id="KW-0819">tRNA processing</keyword>
<keyword evidence="7" id="KW-1185">Reference proteome</keyword>
<sequence length="358" mass="38212">MDAPASGGLPAASGDAVLEATIRAAPEDFQVEELAGFEASGSGEHLLLTVEKRGMNTAFAAARIADWAGVPVSAVGYAGLKDRHALTRQRFSVHLPGRDAPPVETLEHGARDAGGGPALRVLERTRHARKLPRGALAGNRFVLTLRGVLGDPAAIDARLATIAASGVPNYFGEQRFGRGGGNVAAAMAMFAGRRVRRDQRSHLLSAARSELFNRVLAARVRDGSWNRGLEGEVWILDGSRSVFGPEPWSALLEGRLRDFDIHPSAPLWGAGELRSREQARCLECAALAAADAVALRDGLERAGLRQERRATRLRPVSMRWERPEAAALRLAFELPAGAYATAVLAELGTLRNAADPHA</sequence>
<comment type="catalytic activity">
    <reaction evidence="4">
        <text>uridine(13) in tRNA = pseudouridine(13) in tRNA</text>
        <dbReference type="Rhea" id="RHEA:42540"/>
        <dbReference type="Rhea" id="RHEA-COMP:10105"/>
        <dbReference type="Rhea" id="RHEA-COMP:10106"/>
        <dbReference type="ChEBI" id="CHEBI:65314"/>
        <dbReference type="ChEBI" id="CHEBI:65315"/>
        <dbReference type="EC" id="5.4.99.27"/>
    </reaction>
</comment>
<evidence type="ECO:0000256" key="3">
    <source>
        <dbReference type="ARBA" id="ARBA00023235"/>
    </source>
</evidence>
<feature type="active site" description="Nucleophile" evidence="4">
    <location>
        <position position="82"/>
    </location>
</feature>
<dbReference type="SUPFAM" id="SSF55120">
    <property type="entry name" value="Pseudouridine synthase"/>
    <property type="match status" value="1"/>
</dbReference>
<evidence type="ECO:0000259" key="5">
    <source>
        <dbReference type="PROSITE" id="PS50984"/>
    </source>
</evidence>
<organism evidence="6 7">
    <name type="scientific">Luteimonas endophytica</name>
    <dbReference type="NCBI Taxonomy" id="3042023"/>
    <lineage>
        <taxon>Bacteria</taxon>
        <taxon>Pseudomonadati</taxon>
        <taxon>Pseudomonadota</taxon>
        <taxon>Gammaproteobacteria</taxon>
        <taxon>Lysobacterales</taxon>
        <taxon>Lysobacteraceae</taxon>
        <taxon>Luteimonas</taxon>
    </lineage>
</organism>
<dbReference type="InterPro" id="IPR011760">
    <property type="entry name" value="PsdUridine_synth_TruD_insert"/>
</dbReference>
<reference evidence="6 7" key="1">
    <citation type="submission" date="2023-04" db="EMBL/GenBank/DDBJ databases">
        <title>Luteimonas endophyticus RD2P54.</title>
        <authorList>
            <person name="Sun J.-Q."/>
        </authorList>
    </citation>
    <scope>NUCLEOTIDE SEQUENCE [LARGE SCALE GENOMIC DNA]</scope>
    <source>
        <strain evidence="6 7">RD2P54</strain>
    </source>
</reference>
<keyword evidence="3 4" id="KW-0413">Isomerase</keyword>
<dbReference type="InterPro" id="IPR020103">
    <property type="entry name" value="PsdUridine_synth_cat_dom_sf"/>
</dbReference>